<dbReference type="CDD" id="cd02037">
    <property type="entry name" value="Mrp_NBP35"/>
    <property type="match status" value="1"/>
</dbReference>
<evidence type="ECO:0000256" key="4">
    <source>
        <dbReference type="ARBA" id="ARBA00022840"/>
    </source>
</evidence>
<dbReference type="InterPro" id="IPR000808">
    <property type="entry name" value="Mrp-like_CS"/>
</dbReference>
<dbReference type="OrthoDB" id="1741334at2759"/>
<dbReference type="InterPro" id="IPR019591">
    <property type="entry name" value="Mrp/NBP35_ATP-bd"/>
</dbReference>
<dbReference type="SUPFAM" id="SSF52540">
    <property type="entry name" value="P-loop containing nucleoside triphosphate hydrolases"/>
    <property type="match status" value="1"/>
</dbReference>
<evidence type="ECO:0000313" key="7">
    <source>
        <dbReference type="EMBL" id="CAD7233601.1"/>
    </source>
</evidence>
<evidence type="ECO:0000256" key="5">
    <source>
        <dbReference type="ARBA" id="ARBA00023004"/>
    </source>
</evidence>
<keyword evidence="5" id="KW-0408">Iron</keyword>
<dbReference type="AlphaFoldDB" id="A0A7R8ZVL7"/>
<dbReference type="InterPro" id="IPR027417">
    <property type="entry name" value="P-loop_NTPase"/>
</dbReference>
<proteinExistence type="predicted"/>
<dbReference type="GO" id="GO:0005524">
    <property type="term" value="F:ATP binding"/>
    <property type="evidence" value="ECO:0007669"/>
    <property type="project" value="UniProtKB-KW"/>
</dbReference>
<dbReference type="Pfam" id="PF10609">
    <property type="entry name" value="ParA"/>
    <property type="match status" value="1"/>
</dbReference>
<accession>A0A7R8ZVL7</accession>
<keyword evidence="1" id="KW-0004">4Fe-4S</keyword>
<organism evidence="7">
    <name type="scientific">Cyprideis torosa</name>
    <dbReference type="NCBI Taxonomy" id="163714"/>
    <lineage>
        <taxon>Eukaryota</taxon>
        <taxon>Metazoa</taxon>
        <taxon>Ecdysozoa</taxon>
        <taxon>Arthropoda</taxon>
        <taxon>Crustacea</taxon>
        <taxon>Oligostraca</taxon>
        <taxon>Ostracoda</taxon>
        <taxon>Podocopa</taxon>
        <taxon>Podocopida</taxon>
        <taxon>Cytherocopina</taxon>
        <taxon>Cytheroidea</taxon>
        <taxon>Cytherideidae</taxon>
        <taxon>Cyprideis</taxon>
    </lineage>
</organism>
<dbReference type="GO" id="GO:0016226">
    <property type="term" value="P:iron-sulfur cluster assembly"/>
    <property type="evidence" value="ECO:0007669"/>
    <property type="project" value="InterPro"/>
</dbReference>
<keyword evidence="4" id="KW-0067">ATP-binding</keyword>
<keyword evidence="6" id="KW-0411">Iron-sulfur</keyword>
<dbReference type="EMBL" id="OB666586">
    <property type="protein sequence ID" value="CAD7233601.1"/>
    <property type="molecule type" value="Genomic_DNA"/>
</dbReference>
<dbReference type="PANTHER" id="PTHR23264:SF35">
    <property type="entry name" value="CYTOSOLIC FE-S CLUSTER ASSEMBLY FACTOR NUBP1"/>
    <property type="match status" value="1"/>
</dbReference>
<evidence type="ECO:0000256" key="1">
    <source>
        <dbReference type="ARBA" id="ARBA00022485"/>
    </source>
</evidence>
<dbReference type="GO" id="GO:0051539">
    <property type="term" value="F:4 iron, 4 sulfur cluster binding"/>
    <property type="evidence" value="ECO:0007669"/>
    <property type="project" value="UniProtKB-KW"/>
</dbReference>
<reference evidence="7" key="1">
    <citation type="submission" date="2020-11" db="EMBL/GenBank/DDBJ databases">
        <authorList>
            <person name="Tran Van P."/>
        </authorList>
    </citation>
    <scope>NUCLEOTIDE SEQUENCE</scope>
</reference>
<evidence type="ECO:0000256" key="2">
    <source>
        <dbReference type="ARBA" id="ARBA00022723"/>
    </source>
</evidence>
<dbReference type="PANTHER" id="PTHR23264">
    <property type="entry name" value="NUCLEOTIDE-BINDING PROTEIN NBP35 YEAST -RELATED"/>
    <property type="match status" value="1"/>
</dbReference>
<evidence type="ECO:0000256" key="3">
    <source>
        <dbReference type="ARBA" id="ARBA00022741"/>
    </source>
</evidence>
<keyword evidence="3" id="KW-0547">Nucleotide-binding</keyword>
<protein>
    <submittedName>
        <fullName evidence="7">Uncharacterized protein</fullName>
    </submittedName>
</protein>
<evidence type="ECO:0000256" key="6">
    <source>
        <dbReference type="ARBA" id="ARBA00023014"/>
    </source>
</evidence>
<dbReference type="GO" id="GO:0046872">
    <property type="term" value="F:metal ion binding"/>
    <property type="evidence" value="ECO:0007669"/>
    <property type="project" value="UniProtKB-KW"/>
</dbReference>
<gene>
    <name evidence="7" type="ORF">CTOB1V02_LOCUS11422</name>
</gene>
<name>A0A7R8ZVL7_9CRUS</name>
<dbReference type="Gene3D" id="3.40.50.300">
    <property type="entry name" value="P-loop containing nucleotide triphosphate hydrolases"/>
    <property type="match status" value="1"/>
</dbReference>
<dbReference type="GO" id="GO:0140663">
    <property type="term" value="F:ATP-dependent FeS chaperone activity"/>
    <property type="evidence" value="ECO:0007669"/>
    <property type="project" value="InterPro"/>
</dbReference>
<sequence length="187" mass="20274">MSVGFLVPPEAAVIWRGPKKNGMIKQFLRDVDWGELDVLLVDSPPGTSDEHLSIVQLLSSSLSGAVIVSTPQEVALLDVRKEISFCRRVGLRVLGVVENMAEFVCPKCSKSSVIFPPTSGGVREMCAQMNVPFLGTIPLDPRIGKAIDEGADFFEEFGESPIGNAYKGIAAEMIKNCECSTEQPMEN</sequence>
<dbReference type="GO" id="GO:0005829">
    <property type="term" value="C:cytosol"/>
    <property type="evidence" value="ECO:0007669"/>
    <property type="project" value="TreeGrafter"/>
</dbReference>
<dbReference type="InterPro" id="IPR033756">
    <property type="entry name" value="YlxH/NBP35"/>
</dbReference>
<keyword evidence="2" id="KW-0479">Metal-binding</keyword>
<dbReference type="PROSITE" id="PS01215">
    <property type="entry name" value="MRP"/>
    <property type="match status" value="1"/>
</dbReference>